<feature type="domain" description="PKD" evidence="2">
    <location>
        <begin position="669"/>
        <end position="742"/>
    </location>
</feature>
<dbReference type="InterPro" id="IPR026341">
    <property type="entry name" value="T9SS_type_B"/>
</dbReference>
<dbReference type="Pfam" id="PF13585">
    <property type="entry name" value="CHU_C"/>
    <property type="match status" value="1"/>
</dbReference>
<dbReference type="PROSITE" id="PS50093">
    <property type="entry name" value="PKD"/>
    <property type="match status" value="6"/>
</dbReference>
<evidence type="ECO:0000313" key="3">
    <source>
        <dbReference type="EMBL" id="QEC54688.1"/>
    </source>
</evidence>
<dbReference type="EMBL" id="CP042433">
    <property type="protein sequence ID" value="QEC54688.1"/>
    <property type="molecule type" value="Genomic_DNA"/>
</dbReference>
<accession>A0A5B8UDU4</accession>
<sequence>MKRINFLLACTFLFWALPADCQDFSNKGKDFWLAYPAHIDGNSSRMALYISSDISTTGTVFLNGNSIPFSVTANQATVVQIFPTTYPVINSQNEGIKTGAGIHIVSNDPVVVYAHILNAARSGSSLILPTKTLGREYTAISFKSSGNSSAGGTNGSPSGSQFTIVGVENNTTVEITPSVTDVSGTRPAGVAYSVSLNQGDVYQFRTTYDKDVTGTQIRSLATSTTSCKPLAVFSGSSWTSMDCSNASGGDNLFQQLMPLNSWGKNYITAPFAGRQYDIFRIIVKDPATRITLNGSVLNANTLVNNTYYQFSSSTANVISTDKPVMVVQYMISQTCDTRNGGNGGNATYPGDPEMVILNPIEQTINDVTVVSARRDLTPPNTNITEHFFTIICKTNSLPSLKVDGNAPTGTPVSIGSTGYSYIQENVTNSTSVNPSHRIKADSGFIALAYGLGSVESYGYNAGTNVKDLYQFVTIQNQYGTVNFPSTCRNTPFFFSMTFPYQPTSVQWVFGAALNGIGITDVSINSPQYDSTWIVNGKQLYRYKLPTSYVISIVGTYPIKVIAQNPTADGCSGEQEINYDVQVFERPAADFTFATSGCVSDSVRFTDHANTFTRPSILWFWNFGDGQSSQLQNPAHLFSSANPYDVKFSVVTDIGCISDTITKQVVLTQPPVAKFGVVSPYCVGKTITVNDSSTSVSANIVKWTWNFGDGSAAVTTTTNASQTHTYANSGSYTITLLVETASGCKSSLFSRPIFVSPNPVGNFTFGRECLPSGSVQFTDASTISDGTQNAFSYSWKFGDGGTSPLKNPSHNYISVGPFTATLLVTSGVGCKDSVTKTIDSIYAQPQAKFASPVEVCFGTAVNFTDQSTAQNSSVVSWAWDFGDGAPVSTQQNPSHTYAIAGSYTVKLTVTSALGCLSTLVSQQVIVNPLPLADFTASPPSCVTRSLSFTDKSAANAGTLTKWTWNFGDGSAPVVATTNASQVHTYGATGTYDVTLQVETSKGCVSLVKSKAVIISPLPAPGFIMPGNCINDPVSQFFDTSSIADGSQAQFTYSWNFGDANATVTNPNTSGLKNPLHKFTATGNYNVQLTVTSNNGCTDSVTQIFTINGAVPVSTFTVQGGLQHCSNDSVFITDNSSVFPGKLVKLEIYWDYAGDPTNKTTVSNPMPGAVYRIKYPEFFSPTTKNYVIQVVSYSGINCLNSSQQTVMLMATPDINFPAIRSVCADAPSFQIPADAVNMTGGSSVFSGKGVTSSGQFSPALAGTGNDTVRYAYTGTNGCGNFKEQSFAVYPVPTVNAGPDRFVLEGGTATLAATASGNRLTYLWAPSTYLNNPSIVQPVTTPGDDITYTLTVSSTDGCTASDQVFVKVLKTPTIPNVFTPNGDGINDKWEIQYLESYPGATIDVFNRYGSLVYHSIGYNKPWDGTYNGKPMPAGTYYYIINPKNGRKQISGFVDIVR</sequence>
<dbReference type="InterPro" id="IPR013783">
    <property type="entry name" value="Ig-like_fold"/>
</dbReference>
<dbReference type="PANTHER" id="PTHR46534">
    <property type="entry name" value="IGGFC_BINDING DOMAIN-CONTAINING PROTEIN"/>
    <property type="match status" value="1"/>
</dbReference>
<feature type="domain" description="PKD" evidence="2">
    <location>
        <begin position="843"/>
        <end position="913"/>
    </location>
</feature>
<feature type="domain" description="PKD" evidence="2">
    <location>
        <begin position="1044"/>
        <end position="1094"/>
    </location>
</feature>
<dbReference type="InterPro" id="IPR035234">
    <property type="entry name" value="IgGFc-bd_N"/>
</dbReference>
<dbReference type="Proteomes" id="UP000321204">
    <property type="component" value="Chromosome"/>
</dbReference>
<protein>
    <submittedName>
        <fullName evidence="3">PKD domain-containing protein</fullName>
    </submittedName>
</protein>
<feature type="domain" description="PKD" evidence="2">
    <location>
        <begin position="585"/>
        <end position="664"/>
    </location>
</feature>
<feature type="domain" description="PKD" evidence="2">
    <location>
        <begin position="928"/>
        <end position="1001"/>
    </location>
</feature>
<name>A0A5B8UDU4_9BACT</name>
<keyword evidence="1" id="KW-0732">Signal</keyword>
<reference evidence="3 4" key="1">
    <citation type="journal article" date="2015" name="Int. J. Syst. Evol. Microbiol.">
        <title>Flavisolibacter ginsenosidimutans sp. nov., with ginsenoside-converting activity isolated from soil used for cultivating ginseng.</title>
        <authorList>
            <person name="Zhao Y."/>
            <person name="Liu Q."/>
            <person name="Kang M.S."/>
            <person name="Jin F."/>
            <person name="Yu H."/>
            <person name="Im W.T."/>
        </authorList>
    </citation>
    <scope>NUCLEOTIDE SEQUENCE [LARGE SCALE GENOMIC DNA]</scope>
    <source>
        <strain evidence="3 4">Gsoil 636</strain>
    </source>
</reference>
<dbReference type="SUPFAM" id="SSF49299">
    <property type="entry name" value="PKD domain"/>
    <property type="match status" value="6"/>
</dbReference>
<dbReference type="FunFam" id="2.60.40.10:FF:000270">
    <property type="entry name" value="Cell surface protein"/>
    <property type="match status" value="1"/>
</dbReference>
<dbReference type="InterPro" id="IPR000601">
    <property type="entry name" value="PKD_dom"/>
</dbReference>
<dbReference type="PANTHER" id="PTHR46534:SF1">
    <property type="entry name" value="IGGFC-BINDING PROTEIN N-TERMINAL DOMAIN-CONTAINING PROTEIN"/>
    <property type="match status" value="1"/>
</dbReference>
<evidence type="ECO:0000313" key="4">
    <source>
        <dbReference type="Proteomes" id="UP000321204"/>
    </source>
</evidence>
<evidence type="ECO:0000256" key="1">
    <source>
        <dbReference type="SAM" id="SignalP"/>
    </source>
</evidence>
<feature type="domain" description="PKD" evidence="2">
    <location>
        <begin position="773"/>
        <end position="837"/>
    </location>
</feature>
<dbReference type="KEGG" id="fgg:FSB75_01815"/>
<dbReference type="InterPro" id="IPR035986">
    <property type="entry name" value="PKD_dom_sf"/>
</dbReference>
<proteinExistence type="predicted"/>
<dbReference type="InterPro" id="IPR022409">
    <property type="entry name" value="PKD/Chitinase_dom"/>
</dbReference>
<dbReference type="Pfam" id="PF17517">
    <property type="entry name" value="IgGFc_binding"/>
    <property type="match status" value="1"/>
</dbReference>
<evidence type="ECO:0000259" key="2">
    <source>
        <dbReference type="PROSITE" id="PS50093"/>
    </source>
</evidence>
<feature type="signal peptide" evidence="1">
    <location>
        <begin position="1"/>
        <end position="21"/>
    </location>
</feature>
<dbReference type="OrthoDB" id="7794186at2"/>
<dbReference type="SMART" id="SM00089">
    <property type="entry name" value="PKD"/>
    <property type="match status" value="7"/>
</dbReference>
<feature type="chain" id="PRO_5022780502" evidence="1">
    <location>
        <begin position="22"/>
        <end position="1454"/>
    </location>
</feature>
<dbReference type="NCBIfam" id="TIGR04131">
    <property type="entry name" value="Bac_Flav_CTERM"/>
    <property type="match status" value="1"/>
</dbReference>
<keyword evidence="4" id="KW-1185">Reference proteome</keyword>
<dbReference type="CDD" id="cd00146">
    <property type="entry name" value="PKD"/>
    <property type="match status" value="5"/>
</dbReference>
<dbReference type="Pfam" id="PF18911">
    <property type="entry name" value="PKD_4"/>
    <property type="match status" value="6"/>
</dbReference>
<dbReference type="Gene3D" id="2.60.40.10">
    <property type="entry name" value="Immunoglobulins"/>
    <property type="match status" value="6"/>
</dbReference>
<gene>
    <name evidence="3" type="ORF">FSB75_01815</name>
</gene>
<organism evidence="3 4">
    <name type="scientific">Flavisolibacter ginsenosidimutans</name>
    <dbReference type="NCBI Taxonomy" id="661481"/>
    <lineage>
        <taxon>Bacteria</taxon>
        <taxon>Pseudomonadati</taxon>
        <taxon>Bacteroidota</taxon>
        <taxon>Chitinophagia</taxon>
        <taxon>Chitinophagales</taxon>
        <taxon>Chitinophagaceae</taxon>
        <taxon>Flavisolibacter</taxon>
    </lineage>
</organism>